<feature type="region of interest" description="Disordered" evidence="1">
    <location>
        <begin position="170"/>
        <end position="288"/>
    </location>
</feature>
<evidence type="ECO:0000313" key="2">
    <source>
        <dbReference type="Proteomes" id="UP000085678"/>
    </source>
</evidence>
<dbReference type="Proteomes" id="UP000085678">
    <property type="component" value="Unplaced"/>
</dbReference>
<accession>A0A2R2MPB6</accession>
<evidence type="ECO:0000256" key="1">
    <source>
        <dbReference type="SAM" id="MobiDB-lite"/>
    </source>
</evidence>
<dbReference type="AlphaFoldDB" id="A0A2R2MPB6"/>
<feature type="compositionally biased region" description="Polar residues" evidence="1">
    <location>
        <begin position="19"/>
        <end position="57"/>
    </location>
</feature>
<feature type="region of interest" description="Disordered" evidence="1">
    <location>
        <begin position="330"/>
        <end position="367"/>
    </location>
</feature>
<gene>
    <name evidence="3 4" type="primary">LOC106182042</name>
</gene>
<dbReference type="RefSeq" id="XP_023932023.1">
    <property type="nucleotide sequence ID" value="XM_024076255.1"/>
</dbReference>
<dbReference type="KEGG" id="lak:106182042"/>
<sequence length="367" mass="40133">MTDQQVGQDHLGLALKSQVPGSGQCEASLNNSQSKQNRTDTGNGQPSYVDLQQNGAQARNERDRVQSLSNGKNREPQSEEHDEALTQASCLNLHQNGAQTKNEGDRVQKFQRADQQNGLYQLHAEQKPAAGQNIPDSDQNGAGLAIGLSEQTGNGQPSYVDIQLNVGQARNEGNRVQSTSASENKETQREETVEAAAQPDHPSYVDIQLNVGQARNEEESVQSTSASENKETQREETVEAAAQPDHPSYVDIQLNVGQARNEEERVQSSSAGENKETQREETVEAAAQPDQVLYFDILEDQNKAQTRNEGDRLQKFQMADQQNGLYQLHLAQKPATGQSIPDSDQNAAGLTNGQSEHTGNGQVTFFK</sequence>
<keyword evidence="2" id="KW-1185">Reference proteome</keyword>
<feature type="region of interest" description="Disordered" evidence="1">
    <location>
        <begin position="1"/>
        <end position="109"/>
    </location>
</feature>
<name>A0A2R2MPB6_LINAN</name>
<feature type="compositionally biased region" description="Basic and acidic residues" evidence="1">
    <location>
        <begin position="183"/>
        <end position="192"/>
    </location>
</feature>
<dbReference type="GeneID" id="106182042"/>
<feature type="compositionally biased region" description="Basic and acidic residues" evidence="1">
    <location>
        <begin position="228"/>
        <end position="237"/>
    </location>
</feature>
<dbReference type="RefSeq" id="XP_023932022.1">
    <property type="nucleotide sequence ID" value="XM_024076254.1"/>
</dbReference>
<evidence type="ECO:0000313" key="4">
    <source>
        <dbReference type="RefSeq" id="XP_023932023.1"/>
    </source>
</evidence>
<evidence type="ECO:0000313" key="3">
    <source>
        <dbReference type="RefSeq" id="XP_023932022.1"/>
    </source>
</evidence>
<feature type="compositionally biased region" description="Polar residues" evidence="1">
    <location>
        <begin position="335"/>
        <end position="367"/>
    </location>
</feature>
<reference evidence="3 4" key="1">
    <citation type="submission" date="2025-04" db="UniProtKB">
        <authorList>
            <consortium name="RefSeq"/>
        </authorList>
    </citation>
    <scope>IDENTIFICATION</scope>
    <source>
        <tissue evidence="3 4">Gonads</tissue>
    </source>
</reference>
<protein>
    <submittedName>
        <fullName evidence="3 4">Uncharacterized protein LOC106182042</fullName>
    </submittedName>
</protein>
<proteinExistence type="predicted"/>
<organism evidence="2 4">
    <name type="scientific">Lingula anatina</name>
    <name type="common">Brachiopod</name>
    <name type="synonym">Lingula unguis</name>
    <dbReference type="NCBI Taxonomy" id="7574"/>
    <lineage>
        <taxon>Eukaryota</taxon>
        <taxon>Metazoa</taxon>
        <taxon>Spiralia</taxon>
        <taxon>Lophotrochozoa</taxon>
        <taxon>Brachiopoda</taxon>
        <taxon>Linguliformea</taxon>
        <taxon>Lingulata</taxon>
        <taxon>Lingulida</taxon>
        <taxon>Linguloidea</taxon>
        <taxon>Lingulidae</taxon>
        <taxon>Lingula</taxon>
    </lineage>
</organism>
<feature type="compositionally biased region" description="Polar residues" evidence="1">
    <location>
        <begin position="86"/>
        <end position="101"/>
    </location>
</feature>
<feature type="compositionally biased region" description="Basic and acidic residues" evidence="1">
    <location>
        <begin position="273"/>
        <end position="282"/>
    </location>
</feature>